<dbReference type="AlphaFoldDB" id="A0A5B7IQV0"/>
<evidence type="ECO:0000313" key="6">
    <source>
        <dbReference type="Proteomes" id="UP000324222"/>
    </source>
</evidence>
<comment type="caution">
    <text evidence="5">The sequence shown here is derived from an EMBL/GenBank/DDBJ whole genome shotgun (WGS) entry which is preliminary data.</text>
</comment>
<organism evidence="5 6">
    <name type="scientific">Portunus trituberculatus</name>
    <name type="common">Swimming crab</name>
    <name type="synonym">Neptunus trituberculatus</name>
    <dbReference type="NCBI Taxonomy" id="210409"/>
    <lineage>
        <taxon>Eukaryota</taxon>
        <taxon>Metazoa</taxon>
        <taxon>Ecdysozoa</taxon>
        <taxon>Arthropoda</taxon>
        <taxon>Crustacea</taxon>
        <taxon>Multicrustacea</taxon>
        <taxon>Malacostraca</taxon>
        <taxon>Eumalacostraca</taxon>
        <taxon>Eucarida</taxon>
        <taxon>Decapoda</taxon>
        <taxon>Pleocyemata</taxon>
        <taxon>Brachyura</taxon>
        <taxon>Eubrachyura</taxon>
        <taxon>Portunoidea</taxon>
        <taxon>Portunidae</taxon>
        <taxon>Portuninae</taxon>
        <taxon>Portunus</taxon>
    </lineage>
</organism>
<dbReference type="Proteomes" id="UP000324222">
    <property type="component" value="Unassembled WGS sequence"/>
</dbReference>
<proteinExistence type="inferred from homology"/>
<evidence type="ECO:0000256" key="4">
    <source>
        <dbReference type="SAM" id="MobiDB-lite"/>
    </source>
</evidence>
<keyword evidence="3" id="KW-0539">Nucleus</keyword>
<dbReference type="PANTHER" id="PTHR13471">
    <property type="entry name" value="TETRATRICOPEPTIDE-LIKE HELICAL"/>
    <property type="match status" value="1"/>
</dbReference>
<feature type="region of interest" description="Disordered" evidence="4">
    <location>
        <begin position="147"/>
        <end position="170"/>
    </location>
</feature>
<dbReference type="OrthoDB" id="297219at2759"/>
<reference evidence="5 6" key="1">
    <citation type="submission" date="2019-05" db="EMBL/GenBank/DDBJ databases">
        <title>Another draft genome of Portunus trituberculatus and its Hox gene families provides insights of decapod evolution.</title>
        <authorList>
            <person name="Jeong J.-H."/>
            <person name="Song I."/>
            <person name="Kim S."/>
            <person name="Choi T."/>
            <person name="Kim D."/>
            <person name="Ryu S."/>
            <person name="Kim W."/>
        </authorList>
    </citation>
    <scope>NUCLEOTIDE SEQUENCE [LARGE SCALE GENOMIC DNA]</scope>
    <source>
        <tissue evidence="5">Muscle</tissue>
    </source>
</reference>
<keyword evidence="6" id="KW-1185">Reference proteome</keyword>
<feature type="compositionally biased region" description="Acidic residues" evidence="4">
    <location>
        <begin position="149"/>
        <end position="170"/>
    </location>
</feature>
<dbReference type="GO" id="GO:0071013">
    <property type="term" value="C:catalytic step 2 spliceosome"/>
    <property type="evidence" value="ECO:0007669"/>
    <property type="project" value="TreeGrafter"/>
</dbReference>
<dbReference type="InterPro" id="IPR013633">
    <property type="entry name" value="NRDE-2"/>
</dbReference>
<evidence type="ECO:0000313" key="5">
    <source>
        <dbReference type="EMBL" id="MPC83976.1"/>
    </source>
</evidence>
<dbReference type="GO" id="GO:1902369">
    <property type="term" value="P:negative regulation of RNA catabolic process"/>
    <property type="evidence" value="ECO:0007669"/>
    <property type="project" value="TreeGrafter"/>
</dbReference>
<evidence type="ECO:0000256" key="2">
    <source>
        <dbReference type="ARBA" id="ARBA00009265"/>
    </source>
</evidence>
<gene>
    <name evidence="5" type="primary">NRDE2_1</name>
    <name evidence="5" type="ORF">E2C01_078700</name>
</gene>
<evidence type="ECO:0000256" key="1">
    <source>
        <dbReference type="ARBA" id="ARBA00004123"/>
    </source>
</evidence>
<name>A0A5B7IQV0_PORTR</name>
<evidence type="ECO:0000256" key="3">
    <source>
        <dbReference type="ARBA" id="ARBA00023242"/>
    </source>
</evidence>
<dbReference type="EMBL" id="VSRR010064071">
    <property type="protein sequence ID" value="MPC83976.1"/>
    <property type="molecule type" value="Genomic_DNA"/>
</dbReference>
<dbReference type="PANTHER" id="PTHR13471:SF0">
    <property type="entry name" value="NUCLEAR EXOSOME REGULATOR NRDE2"/>
    <property type="match status" value="1"/>
</dbReference>
<dbReference type="GO" id="GO:0031048">
    <property type="term" value="P:regulatory ncRNA-mediated heterochromatin formation"/>
    <property type="evidence" value="ECO:0007669"/>
    <property type="project" value="TreeGrafter"/>
</dbReference>
<comment type="similarity">
    <text evidence="2">Belongs to the NRDE2 family.</text>
</comment>
<comment type="subcellular location">
    <subcellularLocation>
        <location evidence="1">Nucleus</location>
    </subcellularLocation>
</comment>
<protein>
    <submittedName>
        <fullName evidence="5">Protein NRDE2</fullName>
    </submittedName>
</protein>
<sequence length="170" mass="19116">MFSLQSWRNLIGGLEVLSSERSSIITLVSQLLPHIHKTIFLISHTSDGLLSCGHRLESMLEQAVSRPPGNHCPLLWRLYLALVAATRPKGLKNLTYRALVHCPGVKSVYLDCVRLLPGMLREVVKLLTEKGMRVRLPLEELEVLTEKELEFEDEDNSESSNSEEEGESVP</sequence>
<accession>A0A5B7IQV0</accession>